<protein>
    <recommendedName>
        <fullName evidence="7">MrpA C-terminal/MbhD domain-containing protein</fullName>
    </recommendedName>
</protein>
<dbReference type="Pfam" id="PF13244">
    <property type="entry name" value="MbhD"/>
    <property type="match status" value="1"/>
</dbReference>
<evidence type="ECO:0000313" key="8">
    <source>
        <dbReference type="EMBL" id="CAD6493756.1"/>
    </source>
</evidence>
<feature type="transmembrane region" description="Helical" evidence="6">
    <location>
        <begin position="92"/>
        <end position="109"/>
    </location>
</feature>
<dbReference type="InterPro" id="IPR042106">
    <property type="entry name" value="Nuo/plastoQ_OxRdtase_6_NuoJ"/>
</dbReference>
<dbReference type="GO" id="GO:0005886">
    <property type="term" value="C:plasma membrane"/>
    <property type="evidence" value="ECO:0007669"/>
    <property type="project" value="UniProtKB-SubCell"/>
</dbReference>
<evidence type="ECO:0000256" key="3">
    <source>
        <dbReference type="ARBA" id="ARBA00022692"/>
    </source>
</evidence>
<feature type="transmembrane region" description="Helical" evidence="6">
    <location>
        <begin position="239"/>
        <end position="257"/>
    </location>
</feature>
<dbReference type="Proteomes" id="UP000612009">
    <property type="component" value="Unassembled WGS sequence"/>
</dbReference>
<evidence type="ECO:0000256" key="6">
    <source>
        <dbReference type="SAM" id="Phobius"/>
    </source>
</evidence>
<sequence>MIPSIDIALLSIIVVLAIVAITVKDLLAATMVLGVYSFLMAMVWVEMHSVDVGFTEAAVGAGATTAFLIAALSRTARHEKEVTDKKTKRLPAVALVFIILLGVIFVYIAEDIPAFGDSDSAPNKYVKLFSMDADEIENDLNQGIVPEKLIGRVKEAGFQAPTGVINLRKGEWDAFIIPEETTQHFYPKEQKYYFIKKEGDKLDVYRYSLIVRWVEEGKRETEVVNMVTYGLADYRSYDTLGETAVIFTAGVSVILLLRRRGKL</sequence>
<name>A0A811T8M4_9EURY</name>
<comment type="subcellular location">
    <subcellularLocation>
        <location evidence="1">Cell membrane</location>
        <topology evidence="1">Multi-pass membrane protein</topology>
    </subcellularLocation>
</comment>
<gene>
    <name evidence="8" type="ORF">LAKADJCE_00575</name>
</gene>
<reference evidence="8" key="1">
    <citation type="submission" date="2020-10" db="EMBL/GenBank/DDBJ databases">
        <authorList>
            <person name="Hahn C.J."/>
            <person name="Laso-Perez R."/>
            <person name="Vulcano F."/>
            <person name="Vaziourakis K.-M."/>
            <person name="Stokke R."/>
            <person name="Steen I.H."/>
            <person name="Teske A."/>
            <person name="Boetius A."/>
            <person name="Liebeke M."/>
            <person name="Amann R."/>
            <person name="Knittel K."/>
        </authorList>
    </citation>
    <scope>NUCLEOTIDE SEQUENCE</scope>
    <source>
        <strain evidence="8">Gfbio:e3339647-f889-4370-9287-4fb5cb688e4c:AG392J18_GoMArc1</strain>
    </source>
</reference>
<evidence type="ECO:0000256" key="1">
    <source>
        <dbReference type="ARBA" id="ARBA00004651"/>
    </source>
</evidence>
<accession>A0A811T8M4</accession>
<keyword evidence="5 6" id="KW-0472">Membrane</keyword>
<feature type="transmembrane region" description="Helical" evidence="6">
    <location>
        <begin position="52"/>
        <end position="72"/>
    </location>
</feature>
<dbReference type="AlphaFoldDB" id="A0A811T8M4"/>
<keyword evidence="3 6" id="KW-0812">Transmembrane</keyword>
<feature type="transmembrane region" description="Helical" evidence="6">
    <location>
        <begin position="7"/>
        <end position="40"/>
    </location>
</feature>
<dbReference type="InterPro" id="IPR025383">
    <property type="entry name" value="MrpA_C/MbhD"/>
</dbReference>
<dbReference type="Gene3D" id="1.20.120.1200">
    <property type="entry name" value="NADH-ubiquinone/plastoquinone oxidoreductase chain 6, subunit NuoJ"/>
    <property type="match status" value="1"/>
</dbReference>
<dbReference type="EMBL" id="CAJHIR010000031">
    <property type="protein sequence ID" value="CAD6493756.1"/>
    <property type="molecule type" value="Genomic_DNA"/>
</dbReference>
<comment type="caution">
    <text evidence="8">The sequence shown here is derived from an EMBL/GenBank/DDBJ whole genome shotgun (WGS) entry which is preliminary data.</text>
</comment>
<organism evidence="8 9">
    <name type="scientific">Candidatus Argoarchaeum ethanivorans</name>
    <dbReference type="NCBI Taxonomy" id="2608793"/>
    <lineage>
        <taxon>Archaea</taxon>
        <taxon>Methanobacteriati</taxon>
        <taxon>Methanobacteriota</taxon>
        <taxon>Stenosarchaea group</taxon>
        <taxon>Methanomicrobia</taxon>
        <taxon>Methanosarcinales</taxon>
        <taxon>Methanosarcinales incertae sedis</taxon>
        <taxon>GOM Arc I cluster</taxon>
        <taxon>Candidatus Argoarchaeum</taxon>
    </lineage>
</organism>
<evidence type="ECO:0000313" key="9">
    <source>
        <dbReference type="Proteomes" id="UP000612009"/>
    </source>
</evidence>
<evidence type="ECO:0000256" key="4">
    <source>
        <dbReference type="ARBA" id="ARBA00022989"/>
    </source>
</evidence>
<evidence type="ECO:0000256" key="2">
    <source>
        <dbReference type="ARBA" id="ARBA00022475"/>
    </source>
</evidence>
<keyword evidence="4 6" id="KW-1133">Transmembrane helix</keyword>
<keyword evidence="2" id="KW-1003">Cell membrane</keyword>
<feature type="domain" description="MrpA C-terminal/MbhD" evidence="7">
    <location>
        <begin position="12"/>
        <end position="76"/>
    </location>
</feature>
<proteinExistence type="predicted"/>
<evidence type="ECO:0000259" key="7">
    <source>
        <dbReference type="Pfam" id="PF13244"/>
    </source>
</evidence>
<evidence type="ECO:0000256" key="5">
    <source>
        <dbReference type="ARBA" id="ARBA00023136"/>
    </source>
</evidence>